<accession>A0A8S3HPV9</accession>
<sequence>ALQLLTIIVDSVRNEGDKWKRLSRQIVDVLLVHLQSHAVIGPSKGQALLDIYSTQLTVFDVVSAVALRPIDPFVIAFRALANRNDINRQAMNRWLVNMNVILRCLVQNSTEDAILARWNDASSSSNGTRDETFSAALLRILHDVILRLLMNTRQSRGQIDMTLVSLTSDYIYLIIHIIDNGN</sequence>
<proteinExistence type="predicted"/>
<reference evidence="1" key="1">
    <citation type="submission" date="2021-02" db="EMBL/GenBank/DDBJ databases">
        <authorList>
            <person name="Nowell W R."/>
        </authorList>
    </citation>
    <scope>NUCLEOTIDE SEQUENCE</scope>
</reference>
<dbReference type="Proteomes" id="UP000681720">
    <property type="component" value="Unassembled WGS sequence"/>
</dbReference>
<organism evidence="1 2">
    <name type="scientific">Rotaria magnacalcarata</name>
    <dbReference type="NCBI Taxonomy" id="392030"/>
    <lineage>
        <taxon>Eukaryota</taxon>
        <taxon>Metazoa</taxon>
        <taxon>Spiralia</taxon>
        <taxon>Gnathifera</taxon>
        <taxon>Rotifera</taxon>
        <taxon>Eurotatoria</taxon>
        <taxon>Bdelloidea</taxon>
        <taxon>Philodinida</taxon>
        <taxon>Philodinidae</taxon>
        <taxon>Rotaria</taxon>
    </lineage>
</organism>
<evidence type="ECO:0000313" key="1">
    <source>
        <dbReference type="EMBL" id="CAF5187219.1"/>
    </source>
</evidence>
<protein>
    <submittedName>
        <fullName evidence="1">Uncharacterized protein</fullName>
    </submittedName>
</protein>
<name>A0A8S3HPV9_9BILA</name>
<comment type="caution">
    <text evidence="1">The sequence shown here is derived from an EMBL/GenBank/DDBJ whole genome shotgun (WGS) entry which is preliminary data.</text>
</comment>
<dbReference type="AlphaFoldDB" id="A0A8S3HPV9"/>
<gene>
    <name evidence="1" type="ORF">GIL414_LOCUS71556</name>
</gene>
<dbReference type="EMBL" id="CAJOBJ010334541">
    <property type="protein sequence ID" value="CAF5187219.1"/>
    <property type="molecule type" value="Genomic_DNA"/>
</dbReference>
<feature type="non-terminal residue" evidence="1">
    <location>
        <position position="182"/>
    </location>
</feature>
<evidence type="ECO:0000313" key="2">
    <source>
        <dbReference type="Proteomes" id="UP000681720"/>
    </source>
</evidence>